<dbReference type="InterPro" id="IPR038765">
    <property type="entry name" value="Papain-like_cys_pep_sf"/>
</dbReference>
<dbReference type="AlphaFoldDB" id="A0A8E6B3U5"/>
<dbReference type="Pfam" id="PF01841">
    <property type="entry name" value="Transglut_core"/>
    <property type="match status" value="1"/>
</dbReference>
<proteinExistence type="predicted"/>
<keyword evidence="3" id="KW-1185">Reference proteome</keyword>
<dbReference type="SMART" id="SM00460">
    <property type="entry name" value="TGc"/>
    <property type="match status" value="1"/>
</dbReference>
<dbReference type="Proteomes" id="UP000676194">
    <property type="component" value="Chromosome"/>
</dbReference>
<accession>A0A8E6B3U5</accession>
<dbReference type="KEGG" id="tsph:KIH39_14390"/>
<dbReference type="EMBL" id="CP074694">
    <property type="protein sequence ID" value="QVL30048.1"/>
    <property type="molecule type" value="Genomic_DNA"/>
</dbReference>
<feature type="domain" description="Transglutaminase-like" evidence="1">
    <location>
        <begin position="406"/>
        <end position="467"/>
    </location>
</feature>
<gene>
    <name evidence="2" type="ORF">KIH39_14390</name>
</gene>
<name>A0A8E6B3U5_9BACT</name>
<dbReference type="InterPro" id="IPR002931">
    <property type="entry name" value="Transglutaminase-like"/>
</dbReference>
<evidence type="ECO:0000313" key="3">
    <source>
        <dbReference type="Proteomes" id="UP000676194"/>
    </source>
</evidence>
<dbReference type="Gene3D" id="3.10.620.30">
    <property type="match status" value="1"/>
</dbReference>
<protein>
    <submittedName>
        <fullName evidence="2">Transglutaminase family protein</fullName>
    </submittedName>
</protein>
<dbReference type="SUPFAM" id="SSF54001">
    <property type="entry name" value="Cysteine proteinases"/>
    <property type="match status" value="1"/>
</dbReference>
<dbReference type="PANTHER" id="PTHR33490">
    <property type="entry name" value="BLR5614 PROTEIN-RELATED"/>
    <property type="match status" value="1"/>
</dbReference>
<evidence type="ECO:0000313" key="2">
    <source>
        <dbReference type="EMBL" id="QVL30048.1"/>
    </source>
</evidence>
<evidence type="ECO:0000259" key="1">
    <source>
        <dbReference type="SMART" id="SM00460"/>
    </source>
</evidence>
<organism evidence="2 3">
    <name type="scientific">Telmatocola sphagniphila</name>
    <dbReference type="NCBI Taxonomy" id="1123043"/>
    <lineage>
        <taxon>Bacteria</taxon>
        <taxon>Pseudomonadati</taxon>
        <taxon>Planctomycetota</taxon>
        <taxon>Planctomycetia</taxon>
        <taxon>Gemmatales</taxon>
        <taxon>Gemmataceae</taxon>
    </lineage>
</organism>
<reference evidence="2" key="1">
    <citation type="submission" date="2021-05" db="EMBL/GenBank/DDBJ databases">
        <title>Complete genome sequence of the cellulolytic planctomycete Telmatocola sphagniphila SP2T and characterization of the first cellulase from planctomycetes.</title>
        <authorList>
            <person name="Rakitin A.L."/>
            <person name="Beletsky A.V."/>
            <person name="Naumoff D.G."/>
            <person name="Kulichevskaya I.S."/>
            <person name="Mardanov A.V."/>
            <person name="Ravin N.V."/>
            <person name="Dedysh S.N."/>
        </authorList>
    </citation>
    <scope>NUCLEOTIDE SEQUENCE</scope>
    <source>
        <strain evidence="2">SP2T</strain>
    </source>
</reference>
<sequence length="511" mass="57225">MRSLLIATIFFFAISPLQSQERPIPFPAKNNKDTSKSETLWDAAYWKDESGQFHKFGHVQTQLEHVVRDGKEIIRATRVYDLKMTRGRAVFTLDDKQITEESEGKLVRMEYTSSLSRIQKELTALPKGYLISTKTPTENYEDKIGDFPLVGFATELQILKEPRQLEDKFDYYYFEPTLNAAVKVLGKIAGKDRFKSPEGAILEWQRIDLQGAKIGGILPPSASIWVDPKTREIKQTMMEIPGIGYATLVRTTGDQAKAANGKLPDIQANTDIPLSQRVNQIHSLPQMSYRITLEFPIAPGDLLKPSHLHTIVQRQDNLSFELTVKALREPPKNAVKAEPAPPEYLNSCHYITSNDAEVIKLSNTASRGQVNNWDKAQAMESWLNKNFRFVSTKVMDTAAQVANDPNGLSGDCTEVAMLLAAMCRAQGIPSRTAIGVIYADNPKPHFAFHMWTEIYIQGTWLGLDATLGRGSVGPGHIKVTDASWEGERGQTPLMPVMQFIGKHPKIEVLKN</sequence>
<dbReference type="RefSeq" id="WP_213493932.1">
    <property type="nucleotide sequence ID" value="NZ_CP074694.1"/>
</dbReference>